<dbReference type="AlphaFoldDB" id="A0A0R3TUR9"/>
<evidence type="ECO:0000256" key="1">
    <source>
        <dbReference type="ARBA" id="ARBA00004173"/>
    </source>
</evidence>
<evidence type="ECO:0000256" key="3">
    <source>
        <dbReference type="ARBA" id="ARBA00022946"/>
    </source>
</evidence>
<evidence type="ECO:0000313" key="11">
    <source>
        <dbReference type="Proteomes" id="UP000278807"/>
    </source>
</evidence>
<evidence type="ECO:0000256" key="2">
    <source>
        <dbReference type="ARBA" id="ARBA00009672"/>
    </source>
</evidence>
<evidence type="ECO:0000313" key="12">
    <source>
        <dbReference type="WBParaSite" id="HNAJ_0001152301-mRNA-1"/>
    </source>
</evidence>
<evidence type="ECO:0000256" key="5">
    <source>
        <dbReference type="ARBA" id="ARBA00023128"/>
    </source>
</evidence>
<keyword evidence="5" id="KW-0496">Mitochondrion</keyword>
<keyword evidence="11" id="KW-1185">Reference proteome</keyword>
<reference evidence="10 11" key="2">
    <citation type="submission" date="2018-11" db="EMBL/GenBank/DDBJ databases">
        <authorList>
            <consortium name="Pathogen Informatics"/>
        </authorList>
    </citation>
    <scope>NUCLEOTIDE SEQUENCE [LARGE SCALE GENOMIC DNA]</scope>
</reference>
<accession>A0A0R3TUR9</accession>
<comment type="similarity">
    <text evidence="2">Belongs to the mitochondrion-specific ribosomal protein mS26 family.</text>
</comment>
<sequence>MSSTMLALLKHKGTPIFRRNPRVFPPAKSKLLRIKQPHIPDPVEYELLNQWWPEYKRQMAAIQDVLKHCFLVNEKESSTRREVREEAFDDELIAINDKWNAEAKLARENFYLQDFNEKITETLTRRSEYDQLELERIEKLKKKLYLMKEYDKTMVTHENIDFRVDEIMSSEPVNYNHAVNERGKPILSGSKVESTSHQPM</sequence>
<evidence type="ECO:0000256" key="4">
    <source>
        <dbReference type="ARBA" id="ARBA00022980"/>
    </source>
</evidence>
<organism evidence="12">
    <name type="scientific">Rodentolepis nana</name>
    <name type="common">Dwarf tapeworm</name>
    <name type="synonym">Hymenolepis nana</name>
    <dbReference type="NCBI Taxonomy" id="102285"/>
    <lineage>
        <taxon>Eukaryota</taxon>
        <taxon>Metazoa</taxon>
        <taxon>Spiralia</taxon>
        <taxon>Lophotrochozoa</taxon>
        <taxon>Platyhelminthes</taxon>
        <taxon>Cestoda</taxon>
        <taxon>Eucestoda</taxon>
        <taxon>Cyclophyllidea</taxon>
        <taxon>Hymenolepididae</taxon>
        <taxon>Rodentolepis</taxon>
    </lineage>
</organism>
<evidence type="ECO:0000313" key="10">
    <source>
        <dbReference type="EMBL" id="VDO10613.1"/>
    </source>
</evidence>
<dbReference type="PANTHER" id="PTHR21035:SF2">
    <property type="entry name" value="SMALL RIBOSOMAL SUBUNIT PROTEIN MS26"/>
    <property type="match status" value="1"/>
</dbReference>
<dbReference type="InterPro" id="IPR026140">
    <property type="entry name" value="Ribosomal_mS26"/>
</dbReference>
<proteinExistence type="inferred from homology"/>
<evidence type="ECO:0000256" key="8">
    <source>
        <dbReference type="ARBA" id="ARBA00035344"/>
    </source>
</evidence>
<protein>
    <recommendedName>
        <fullName evidence="7">Small ribosomal subunit protein mS26</fullName>
    </recommendedName>
    <alternativeName>
        <fullName evidence="8">28S ribosomal protein S26, mitochondrial</fullName>
    </alternativeName>
</protein>
<feature type="compositionally biased region" description="Polar residues" evidence="9">
    <location>
        <begin position="191"/>
        <end position="200"/>
    </location>
</feature>
<reference evidence="12" key="1">
    <citation type="submission" date="2017-02" db="UniProtKB">
        <authorList>
            <consortium name="WormBaseParasite"/>
        </authorList>
    </citation>
    <scope>IDENTIFICATION</scope>
</reference>
<dbReference type="EMBL" id="UZAE01013616">
    <property type="protein sequence ID" value="VDO10613.1"/>
    <property type="molecule type" value="Genomic_DNA"/>
</dbReference>
<dbReference type="Pfam" id="PF14943">
    <property type="entry name" value="MRP-S26"/>
    <property type="match status" value="1"/>
</dbReference>
<dbReference type="WBParaSite" id="HNAJ_0001152301-mRNA-1">
    <property type="protein sequence ID" value="HNAJ_0001152301-mRNA-1"/>
    <property type="gene ID" value="HNAJ_0001152301"/>
</dbReference>
<dbReference type="STRING" id="102285.A0A0R3TUR9"/>
<keyword evidence="4" id="KW-0689">Ribosomal protein</keyword>
<keyword evidence="3" id="KW-0809">Transit peptide</keyword>
<gene>
    <name evidence="10" type="ORF">HNAJ_LOCUS11513</name>
</gene>
<evidence type="ECO:0000256" key="6">
    <source>
        <dbReference type="ARBA" id="ARBA00023274"/>
    </source>
</evidence>
<comment type="subcellular location">
    <subcellularLocation>
        <location evidence="1">Mitochondrion</location>
    </subcellularLocation>
</comment>
<name>A0A0R3TUR9_RODNA</name>
<dbReference type="Proteomes" id="UP000278807">
    <property type="component" value="Unassembled WGS sequence"/>
</dbReference>
<dbReference type="PANTHER" id="PTHR21035">
    <property type="entry name" value="28S RIBOSOMAL PROTEIN S26, MITOCHONDRIAL"/>
    <property type="match status" value="1"/>
</dbReference>
<evidence type="ECO:0000256" key="7">
    <source>
        <dbReference type="ARBA" id="ARBA00035138"/>
    </source>
</evidence>
<dbReference type="GO" id="GO:0005763">
    <property type="term" value="C:mitochondrial small ribosomal subunit"/>
    <property type="evidence" value="ECO:0007669"/>
    <property type="project" value="InterPro"/>
</dbReference>
<keyword evidence="6" id="KW-0687">Ribonucleoprotein</keyword>
<evidence type="ECO:0000256" key="9">
    <source>
        <dbReference type="SAM" id="MobiDB-lite"/>
    </source>
</evidence>
<feature type="region of interest" description="Disordered" evidence="9">
    <location>
        <begin position="181"/>
        <end position="200"/>
    </location>
</feature>
<dbReference type="OrthoDB" id="5988811at2759"/>